<dbReference type="KEGG" id="sfo:Z042_13920"/>
<reference evidence="1 2" key="1">
    <citation type="submission" date="2014-01" db="EMBL/GenBank/DDBJ databases">
        <title>Isolation of Serratia multitudinisentens RB-25 from Ex-Landfill site.</title>
        <authorList>
            <person name="Robson E.H.J."/>
        </authorList>
    </citation>
    <scope>NUCLEOTIDE SEQUENCE [LARGE SCALE GENOMIC DNA]</scope>
    <source>
        <strain evidence="1 2">RB-25</strain>
    </source>
</reference>
<dbReference type="Proteomes" id="UP000019030">
    <property type="component" value="Chromosome"/>
</dbReference>
<dbReference type="STRING" id="1441930.Z042_13920"/>
<name>W0LDX8_9GAMM</name>
<reference evidence="1 2" key="2">
    <citation type="submission" date="2015-03" db="EMBL/GenBank/DDBJ databases">
        <authorList>
            <person name="Chan K.-G."/>
        </authorList>
    </citation>
    <scope>NUCLEOTIDE SEQUENCE [LARGE SCALE GENOMIC DNA]</scope>
    <source>
        <strain evidence="1 2">RB-25</strain>
    </source>
</reference>
<dbReference type="EMBL" id="CP007044">
    <property type="protein sequence ID" value="AHG20599.2"/>
    <property type="molecule type" value="Genomic_DNA"/>
</dbReference>
<dbReference type="HOGENOM" id="CLU_106308_0_0_6"/>
<evidence type="ECO:0008006" key="3">
    <source>
        <dbReference type="Google" id="ProtNLM"/>
    </source>
</evidence>
<dbReference type="eggNOG" id="COG3121">
    <property type="taxonomic scope" value="Bacteria"/>
</dbReference>
<evidence type="ECO:0000313" key="2">
    <source>
        <dbReference type="Proteomes" id="UP000019030"/>
    </source>
</evidence>
<gene>
    <name evidence="1" type="ORF">Z042_13920</name>
</gene>
<sequence>MLLCIFPWEAALAQIDIKPKVAEIQEEQAVVWVSNTGDTPEFVNITLYQVTNPGVPPEEEQMIPIGLIKEPFLYATPFKLSLGPRQENQVQLNVLKQPDKEKVYRLAVIPQQKASISGTNNNVMLVSLGFNGLVRQLPANQTATWQSRCGEQGLQLEATGTVRVEFSDLQQDGQAIDNFNVYPDTPRLISAQTLSGKAQNKPFTLRCEAGKK</sequence>
<proteinExistence type="predicted"/>
<accession>W0LDX8</accession>
<dbReference type="Gene3D" id="2.60.40.10">
    <property type="entry name" value="Immunoglobulins"/>
    <property type="match status" value="1"/>
</dbReference>
<evidence type="ECO:0000313" key="1">
    <source>
        <dbReference type="EMBL" id="AHG20599.2"/>
    </source>
</evidence>
<dbReference type="AlphaFoldDB" id="W0LDX8"/>
<dbReference type="InterPro" id="IPR008962">
    <property type="entry name" value="PapD-like_sf"/>
</dbReference>
<protein>
    <recommendedName>
        <fullName evidence="3">Pilus assembly protein</fullName>
    </recommendedName>
</protein>
<dbReference type="InterPro" id="IPR013783">
    <property type="entry name" value="Ig-like_fold"/>
</dbReference>
<dbReference type="SUPFAM" id="SSF49354">
    <property type="entry name" value="PapD-like"/>
    <property type="match status" value="1"/>
</dbReference>
<organism evidence="1 2">
    <name type="scientific">Chania multitudinisentens RB-25</name>
    <dbReference type="NCBI Taxonomy" id="1441930"/>
    <lineage>
        <taxon>Bacteria</taxon>
        <taxon>Pseudomonadati</taxon>
        <taxon>Pseudomonadota</taxon>
        <taxon>Gammaproteobacteria</taxon>
        <taxon>Enterobacterales</taxon>
        <taxon>Yersiniaceae</taxon>
        <taxon>Chania</taxon>
    </lineage>
</organism>
<keyword evidence="2" id="KW-1185">Reference proteome</keyword>